<name>A0AA39K727_ARMTA</name>
<evidence type="ECO:0000313" key="2">
    <source>
        <dbReference type="Proteomes" id="UP001175211"/>
    </source>
</evidence>
<feature type="non-terminal residue" evidence="1">
    <location>
        <position position="1"/>
    </location>
</feature>
<protein>
    <submittedName>
        <fullName evidence="1">Uncharacterized protein</fullName>
    </submittedName>
</protein>
<dbReference type="GeneID" id="85357152"/>
<dbReference type="RefSeq" id="XP_060329072.1">
    <property type="nucleotide sequence ID" value="XM_060473604.1"/>
</dbReference>
<dbReference type="AlphaFoldDB" id="A0AA39K727"/>
<evidence type="ECO:0000313" key="1">
    <source>
        <dbReference type="EMBL" id="KAK0455562.1"/>
    </source>
</evidence>
<keyword evidence="2" id="KW-1185">Reference proteome</keyword>
<dbReference type="Proteomes" id="UP001175211">
    <property type="component" value="Unassembled WGS sequence"/>
</dbReference>
<accession>A0AA39K727</accession>
<sequence>MATRHGYAPVTPLEDPMNSFVEIASALIHDCIEHHQGRGTLISLSIQSTDLPQRYQCLSQLAELRDQTFDGRELRHVLRQVAEEWNGRGRKGREGRFHLRFSEFVREVRQSLALGDSVALRGHQDRIRAFLGVPQGGPNDVRTDRWQAVVLYDVLQGLNALLHGRRNHGNILPRLILLDEDNLLTPRHREDSDLEELIMARDVICGILPGPSILTFETAVRKFFVPLLVTRDMNKFFRERPELGRL</sequence>
<dbReference type="EMBL" id="JAUEPS010000025">
    <property type="protein sequence ID" value="KAK0455562.1"/>
    <property type="molecule type" value="Genomic_DNA"/>
</dbReference>
<reference evidence="1" key="1">
    <citation type="submission" date="2023-06" db="EMBL/GenBank/DDBJ databases">
        <authorList>
            <consortium name="Lawrence Berkeley National Laboratory"/>
            <person name="Ahrendt S."/>
            <person name="Sahu N."/>
            <person name="Indic B."/>
            <person name="Wong-Bajracharya J."/>
            <person name="Merenyi Z."/>
            <person name="Ke H.-M."/>
            <person name="Monk M."/>
            <person name="Kocsube S."/>
            <person name="Drula E."/>
            <person name="Lipzen A."/>
            <person name="Balint B."/>
            <person name="Henrissat B."/>
            <person name="Andreopoulos B."/>
            <person name="Martin F.M."/>
            <person name="Harder C.B."/>
            <person name="Rigling D."/>
            <person name="Ford K.L."/>
            <person name="Foster G.D."/>
            <person name="Pangilinan J."/>
            <person name="Papanicolaou A."/>
            <person name="Barry K."/>
            <person name="LaButti K."/>
            <person name="Viragh M."/>
            <person name="Koriabine M."/>
            <person name="Yan M."/>
            <person name="Riley R."/>
            <person name="Champramary S."/>
            <person name="Plett K.L."/>
            <person name="Tsai I.J."/>
            <person name="Slot J."/>
            <person name="Sipos G."/>
            <person name="Plett J."/>
            <person name="Nagy L.G."/>
            <person name="Grigoriev I.V."/>
        </authorList>
    </citation>
    <scope>NUCLEOTIDE SEQUENCE</scope>
    <source>
        <strain evidence="1">CCBAS 213</strain>
    </source>
</reference>
<comment type="caution">
    <text evidence="1">The sequence shown here is derived from an EMBL/GenBank/DDBJ whole genome shotgun (WGS) entry which is preliminary data.</text>
</comment>
<proteinExistence type="predicted"/>
<gene>
    <name evidence="1" type="ORF">EV420DRAFT_1554304</name>
</gene>
<organism evidence="1 2">
    <name type="scientific">Armillaria tabescens</name>
    <name type="common">Ringless honey mushroom</name>
    <name type="synonym">Agaricus tabescens</name>
    <dbReference type="NCBI Taxonomy" id="1929756"/>
    <lineage>
        <taxon>Eukaryota</taxon>
        <taxon>Fungi</taxon>
        <taxon>Dikarya</taxon>
        <taxon>Basidiomycota</taxon>
        <taxon>Agaricomycotina</taxon>
        <taxon>Agaricomycetes</taxon>
        <taxon>Agaricomycetidae</taxon>
        <taxon>Agaricales</taxon>
        <taxon>Marasmiineae</taxon>
        <taxon>Physalacriaceae</taxon>
        <taxon>Desarmillaria</taxon>
    </lineage>
</organism>